<dbReference type="AlphaFoldDB" id="A0AB39XIJ9"/>
<name>A0AB39XIJ9_9BRAD</name>
<reference evidence="2" key="1">
    <citation type="submission" date="2024-08" db="EMBL/GenBank/DDBJ databases">
        <authorList>
            <person name="Chaddad Z."/>
            <person name="Lamrabet M."/>
            <person name="Bouhnik O."/>
            <person name="Alami S."/>
            <person name="Wipf D."/>
            <person name="Courty P.E."/>
            <person name="Missbah El Idrissi M."/>
        </authorList>
    </citation>
    <scope>NUCLEOTIDE SEQUENCE</scope>
    <source>
        <strain evidence="2">LLZ17</strain>
    </source>
</reference>
<dbReference type="RefSeq" id="WP_369721407.1">
    <property type="nucleotide sequence ID" value="NZ_CP165734.1"/>
</dbReference>
<accession>A0AB39XIJ9</accession>
<feature type="region of interest" description="Disordered" evidence="1">
    <location>
        <begin position="1"/>
        <end position="24"/>
    </location>
</feature>
<dbReference type="EMBL" id="CP165734">
    <property type="protein sequence ID" value="XDV56966.1"/>
    <property type="molecule type" value="Genomic_DNA"/>
</dbReference>
<organism evidence="2">
    <name type="scientific">Bradyrhizobium sp. LLZ17</name>
    <dbReference type="NCBI Taxonomy" id="3239388"/>
    <lineage>
        <taxon>Bacteria</taxon>
        <taxon>Pseudomonadati</taxon>
        <taxon>Pseudomonadota</taxon>
        <taxon>Alphaproteobacteria</taxon>
        <taxon>Hyphomicrobiales</taxon>
        <taxon>Nitrobacteraceae</taxon>
        <taxon>Bradyrhizobium</taxon>
    </lineage>
</organism>
<evidence type="ECO:0000256" key="1">
    <source>
        <dbReference type="SAM" id="MobiDB-lite"/>
    </source>
</evidence>
<sequence length="49" mass="5392">MLIVKLRENRSNSHTSDGADGEARGTYAAARVPLVHSQQECKRRLAAAR</sequence>
<gene>
    <name evidence="2" type="ORF">AB8Z38_30980</name>
</gene>
<protein>
    <submittedName>
        <fullName evidence="2">Uncharacterized protein</fullName>
    </submittedName>
</protein>
<evidence type="ECO:0000313" key="2">
    <source>
        <dbReference type="EMBL" id="XDV56966.1"/>
    </source>
</evidence>
<feature type="compositionally biased region" description="Basic and acidic residues" evidence="1">
    <location>
        <begin position="1"/>
        <end position="11"/>
    </location>
</feature>
<proteinExistence type="predicted"/>